<comment type="caution">
    <text evidence="2">The sequence shown here is derived from an EMBL/GenBank/DDBJ whole genome shotgun (WGS) entry which is preliminary data.</text>
</comment>
<keyword evidence="1" id="KW-1133">Transmembrane helix</keyword>
<name>A0ABW9Y439_9RHOB</name>
<proteinExistence type="predicted"/>
<keyword evidence="3" id="KW-1185">Reference proteome</keyword>
<feature type="transmembrane region" description="Helical" evidence="1">
    <location>
        <begin position="35"/>
        <end position="56"/>
    </location>
</feature>
<dbReference type="Proteomes" id="UP001517376">
    <property type="component" value="Unassembled WGS sequence"/>
</dbReference>
<gene>
    <name evidence="2" type="ORF">GU920_05075</name>
</gene>
<protein>
    <submittedName>
        <fullName evidence="2">Uncharacterized protein</fullName>
    </submittedName>
</protein>
<evidence type="ECO:0000313" key="3">
    <source>
        <dbReference type="Proteomes" id="UP001517376"/>
    </source>
</evidence>
<feature type="transmembrane region" description="Helical" evidence="1">
    <location>
        <begin position="63"/>
        <end position="84"/>
    </location>
</feature>
<evidence type="ECO:0000256" key="1">
    <source>
        <dbReference type="SAM" id="Phobius"/>
    </source>
</evidence>
<organism evidence="2 3">
    <name type="scientific">Paragemmobacter ruber</name>
    <dbReference type="NCBI Taxonomy" id="1985673"/>
    <lineage>
        <taxon>Bacteria</taxon>
        <taxon>Pseudomonadati</taxon>
        <taxon>Pseudomonadota</taxon>
        <taxon>Alphaproteobacteria</taxon>
        <taxon>Rhodobacterales</taxon>
        <taxon>Paracoccaceae</taxon>
        <taxon>Paragemmobacter</taxon>
    </lineage>
</organism>
<accession>A0ABW9Y439</accession>
<reference evidence="3" key="1">
    <citation type="submission" date="2020-01" db="EMBL/GenBank/DDBJ databases">
        <title>Sphingomonas sp. strain CSW-10.</title>
        <authorList>
            <person name="Chen W.-M."/>
        </authorList>
    </citation>
    <scope>NUCLEOTIDE SEQUENCE [LARGE SCALE GENOMIC DNA]</scope>
    <source>
        <strain evidence="3">CCP-1</strain>
    </source>
</reference>
<evidence type="ECO:0000313" key="2">
    <source>
        <dbReference type="EMBL" id="NBE06896.1"/>
    </source>
</evidence>
<keyword evidence="1" id="KW-0472">Membrane</keyword>
<dbReference type="EMBL" id="JAAATW010000001">
    <property type="protein sequence ID" value="NBE06896.1"/>
    <property type="molecule type" value="Genomic_DNA"/>
</dbReference>
<keyword evidence="1" id="KW-0812">Transmembrane</keyword>
<sequence>MTLFLSLALLASAALIFLAFRMERSAILGGINGANGLTILVAFIVSATTTLPVAAVTWWMHGILAALLVILISVLWHFGAWRYAMASLQSLADRTNGETSLKARP</sequence>
<dbReference type="RefSeq" id="WP_161765856.1">
    <property type="nucleotide sequence ID" value="NZ_JAAATW010000001.1"/>
</dbReference>